<dbReference type="InterPro" id="IPR000835">
    <property type="entry name" value="HTH_MarR-typ"/>
</dbReference>
<sequence length="168" mass="18527">MTTQRPFTRETLTGDFAQGQFPEVRFAMLEFVGQFLLDFERAAERAGLTLAQARVLGFAALKPSSMREIAEQFGCDPSNITAKADKLLELGLVRRFADPRDARIKLIGATDAGFEMSKNMCESREWIAEVLASLTDDELTTVRTALQLLTRPTKAMQQSAAGAEPIPV</sequence>
<dbReference type="InterPro" id="IPR036390">
    <property type="entry name" value="WH_DNA-bd_sf"/>
</dbReference>
<reference evidence="2 3" key="1">
    <citation type="submission" date="2019-03" db="EMBL/GenBank/DDBJ databases">
        <title>Arthrobacter sp. nov., an bacterium isolated from biocrust in Mu Us Desert.</title>
        <authorList>
            <person name="Lixiong L."/>
        </authorList>
    </citation>
    <scope>NUCLEOTIDE SEQUENCE [LARGE SCALE GENOMIC DNA]</scope>
    <source>
        <strain evidence="2 3">SLN-3</strain>
    </source>
</reference>
<dbReference type="PANTHER" id="PTHR33164:SF99">
    <property type="entry name" value="MARR FAMILY REGULATORY PROTEIN"/>
    <property type="match status" value="1"/>
</dbReference>
<evidence type="ECO:0000313" key="2">
    <source>
        <dbReference type="EMBL" id="TDK24493.1"/>
    </source>
</evidence>
<gene>
    <name evidence="2" type="ORF">E2F48_11675</name>
</gene>
<dbReference type="InterPro" id="IPR036388">
    <property type="entry name" value="WH-like_DNA-bd_sf"/>
</dbReference>
<dbReference type="Gene3D" id="1.10.10.10">
    <property type="entry name" value="Winged helix-like DNA-binding domain superfamily/Winged helix DNA-binding domain"/>
    <property type="match status" value="1"/>
</dbReference>
<keyword evidence="3" id="KW-1185">Reference proteome</keyword>
<feature type="domain" description="HTH marR-type" evidence="1">
    <location>
        <begin position="21"/>
        <end position="151"/>
    </location>
</feature>
<dbReference type="SMART" id="SM00347">
    <property type="entry name" value="HTH_MARR"/>
    <property type="match status" value="1"/>
</dbReference>
<dbReference type="PANTHER" id="PTHR33164">
    <property type="entry name" value="TRANSCRIPTIONAL REGULATOR, MARR FAMILY"/>
    <property type="match status" value="1"/>
</dbReference>
<proteinExistence type="predicted"/>
<protein>
    <submittedName>
        <fullName evidence="2">MarR family transcriptional regulator</fullName>
    </submittedName>
</protein>
<dbReference type="GO" id="GO:0003700">
    <property type="term" value="F:DNA-binding transcription factor activity"/>
    <property type="evidence" value="ECO:0007669"/>
    <property type="project" value="InterPro"/>
</dbReference>
<dbReference type="OrthoDB" id="8966183at2"/>
<organism evidence="2 3">
    <name type="scientific">Arthrobacter crusticola</name>
    <dbReference type="NCBI Taxonomy" id="2547960"/>
    <lineage>
        <taxon>Bacteria</taxon>
        <taxon>Bacillati</taxon>
        <taxon>Actinomycetota</taxon>
        <taxon>Actinomycetes</taxon>
        <taxon>Micrococcales</taxon>
        <taxon>Micrococcaceae</taxon>
        <taxon>Arthrobacter</taxon>
    </lineage>
</organism>
<accession>A0A4R5TTZ2</accession>
<dbReference type="PROSITE" id="PS50995">
    <property type="entry name" value="HTH_MARR_2"/>
    <property type="match status" value="1"/>
</dbReference>
<dbReference type="Pfam" id="PF12802">
    <property type="entry name" value="MarR_2"/>
    <property type="match status" value="1"/>
</dbReference>
<dbReference type="AlphaFoldDB" id="A0A4R5TTZ2"/>
<dbReference type="RefSeq" id="WP_133404171.1">
    <property type="nucleotide sequence ID" value="NZ_SMTK01000004.1"/>
</dbReference>
<evidence type="ECO:0000313" key="3">
    <source>
        <dbReference type="Proteomes" id="UP000295411"/>
    </source>
</evidence>
<comment type="caution">
    <text evidence="2">The sequence shown here is derived from an EMBL/GenBank/DDBJ whole genome shotgun (WGS) entry which is preliminary data.</text>
</comment>
<dbReference type="SUPFAM" id="SSF46785">
    <property type="entry name" value="Winged helix' DNA-binding domain"/>
    <property type="match status" value="1"/>
</dbReference>
<dbReference type="GO" id="GO:0006950">
    <property type="term" value="P:response to stress"/>
    <property type="evidence" value="ECO:0007669"/>
    <property type="project" value="TreeGrafter"/>
</dbReference>
<dbReference type="PRINTS" id="PR00598">
    <property type="entry name" value="HTHMARR"/>
</dbReference>
<dbReference type="InterPro" id="IPR039422">
    <property type="entry name" value="MarR/SlyA-like"/>
</dbReference>
<dbReference type="EMBL" id="SMTK01000004">
    <property type="protein sequence ID" value="TDK24493.1"/>
    <property type="molecule type" value="Genomic_DNA"/>
</dbReference>
<name>A0A4R5TTZ2_9MICC</name>
<evidence type="ECO:0000259" key="1">
    <source>
        <dbReference type="PROSITE" id="PS50995"/>
    </source>
</evidence>
<dbReference type="Proteomes" id="UP000295411">
    <property type="component" value="Unassembled WGS sequence"/>
</dbReference>